<evidence type="ECO:0000313" key="2">
    <source>
        <dbReference type="EMBL" id="KFI98292.1"/>
    </source>
</evidence>
<organism evidence="2 3">
    <name type="scientific">Bifidobacterium adolescentis JCM 15918</name>
    <dbReference type="NCBI Taxonomy" id="1437612"/>
    <lineage>
        <taxon>Bacteria</taxon>
        <taxon>Bacillati</taxon>
        <taxon>Actinomycetota</taxon>
        <taxon>Actinomycetes</taxon>
        <taxon>Bifidobacteriales</taxon>
        <taxon>Bifidobacteriaceae</taxon>
        <taxon>Bifidobacterium</taxon>
    </lineage>
</organism>
<feature type="transmembrane region" description="Helical" evidence="1">
    <location>
        <begin position="7"/>
        <end position="29"/>
    </location>
</feature>
<dbReference type="Proteomes" id="UP000029091">
    <property type="component" value="Unassembled WGS sequence"/>
</dbReference>
<proteinExistence type="predicted"/>
<name>A0A087DRZ2_BIFAD</name>
<comment type="caution">
    <text evidence="2">The sequence shown here is derived from an EMBL/GenBank/DDBJ whole genome shotgun (WGS) entry which is preliminary data.</text>
</comment>
<evidence type="ECO:0000313" key="3">
    <source>
        <dbReference type="Proteomes" id="UP000029091"/>
    </source>
</evidence>
<keyword evidence="1" id="KW-0472">Membrane</keyword>
<accession>A0A087DRZ2</accession>
<protein>
    <submittedName>
        <fullName evidence="2">Uncharacterized protein</fullName>
    </submittedName>
</protein>
<sequence>MRKAVNIICGILAEVCALAVILLGAYIHFLTS</sequence>
<evidence type="ECO:0000256" key="1">
    <source>
        <dbReference type="SAM" id="Phobius"/>
    </source>
</evidence>
<reference evidence="2 3" key="1">
    <citation type="submission" date="2014-03" db="EMBL/GenBank/DDBJ databases">
        <title>Genomics of Bifidobacteria.</title>
        <authorList>
            <person name="Ventura M."/>
            <person name="Milani C."/>
            <person name="Lugli G.A."/>
        </authorList>
    </citation>
    <scope>NUCLEOTIDE SEQUENCE [LARGE SCALE GENOMIC DNA]</scope>
    <source>
        <strain evidence="3">JCM 15918</strain>
    </source>
</reference>
<dbReference type="AlphaFoldDB" id="A0A087DRZ2"/>
<keyword evidence="1" id="KW-1133">Transmembrane helix</keyword>
<dbReference type="EMBL" id="JGZQ01000003">
    <property type="protein sequence ID" value="KFI98292.1"/>
    <property type="molecule type" value="Genomic_DNA"/>
</dbReference>
<keyword evidence="1" id="KW-0812">Transmembrane</keyword>
<gene>
    <name evidence="2" type="ORF">BSTER_0874</name>
</gene>